<evidence type="ECO:0000313" key="2">
    <source>
        <dbReference type="EMBL" id="CAA9566556.1"/>
    </source>
</evidence>
<name>A0A6J4V2F3_9BACT</name>
<reference evidence="2" key="1">
    <citation type="submission" date="2020-02" db="EMBL/GenBank/DDBJ databases">
        <authorList>
            <person name="Meier V. D."/>
        </authorList>
    </citation>
    <scope>NUCLEOTIDE SEQUENCE</scope>
    <source>
        <strain evidence="2">AVDCRST_MAG59</strain>
    </source>
</reference>
<evidence type="ECO:0000256" key="1">
    <source>
        <dbReference type="SAM" id="MobiDB-lite"/>
    </source>
</evidence>
<sequence>GQEPDPPHLPVVRHLPPLLRPRRRPRRPLPRLRLRDAGDGQAGGAGARLHGQRAQLVRPPHQAPPARPPDLDAQRHGRAVLPGHRARSALQQVRGAGDRPPLPGRRGGVGPVRPAGGALQRRGGVHARIRRRRPIRPRVGGQLRTGRAGGV</sequence>
<gene>
    <name evidence="2" type="ORF">AVDCRST_MAG59-3079</name>
</gene>
<feature type="compositionally biased region" description="Basic residues" evidence="1">
    <location>
        <begin position="20"/>
        <end position="32"/>
    </location>
</feature>
<feature type="compositionally biased region" description="Low complexity" evidence="1">
    <location>
        <begin position="111"/>
        <end position="122"/>
    </location>
</feature>
<proteinExistence type="predicted"/>
<feature type="non-terminal residue" evidence="2">
    <location>
        <position position="1"/>
    </location>
</feature>
<protein>
    <submittedName>
        <fullName evidence="2">Uncharacterized protein</fullName>
    </submittedName>
</protein>
<feature type="compositionally biased region" description="Basic residues" evidence="1">
    <location>
        <begin position="123"/>
        <end position="136"/>
    </location>
</feature>
<feature type="region of interest" description="Disordered" evidence="1">
    <location>
        <begin position="1"/>
        <end position="151"/>
    </location>
</feature>
<organism evidence="2">
    <name type="scientific">uncultured Thermomicrobiales bacterium</name>
    <dbReference type="NCBI Taxonomy" id="1645740"/>
    <lineage>
        <taxon>Bacteria</taxon>
        <taxon>Pseudomonadati</taxon>
        <taxon>Thermomicrobiota</taxon>
        <taxon>Thermomicrobia</taxon>
        <taxon>Thermomicrobiales</taxon>
        <taxon>environmental samples</taxon>
    </lineage>
</organism>
<feature type="non-terminal residue" evidence="2">
    <location>
        <position position="151"/>
    </location>
</feature>
<accession>A0A6J4V2F3</accession>
<dbReference type="EMBL" id="CADCWF010000210">
    <property type="protein sequence ID" value="CAA9566556.1"/>
    <property type="molecule type" value="Genomic_DNA"/>
</dbReference>
<dbReference type="AlphaFoldDB" id="A0A6J4V2F3"/>